<evidence type="ECO:0000256" key="3">
    <source>
        <dbReference type="ARBA" id="ARBA00022519"/>
    </source>
</evidence>
<feature type="transmembrane region" description="Helical" evidence="7">
    <location>
        <begin position="72"/>
        <end position="95"/>
    </location>
</feature>
<accession>A0A5W7HQU8</accession>
<evidence type="ECO:0000256" key="2">
    <source>
        <dbReference type="ARBA" id="ARBA00022475"/>
    </source>
</evidence>
<dbReference type="InterPro" id="IPR036259">
    <property type="entry name" value="MFS_trans_sf"/>
</dbReference>
<feature type="non-terminal residue" evidence="9">
    <location>
        <position position="1"/>
    </location>
</feature>
<dbReference type="GO" id="GO:0022857">
    <property type="term" value="F:transmembrane transporter activity"/>
    <property type="evidence" value="ECO:0007669"/>
    <property type="project" value="InterPro"/>
</dbReference>
<keyword evidence="6 7" id="KW-0472">Membrane</keyword>
<dbReference type="PANTHER" id="PTHR11662:SF399">
    <property type="entry name" value="FI19708P1-RELATED"/>
    <property type="match status" value="1"/>
</dbReference>
<dbReference type="GO" id="GO:0005886">
    <property type="term" value="C:plasma membrane"/>
    <property type="evidence" value="ECO:0007669"/>
    <property type="project" value="UniProtKB-SubCell"/>
</dbReference>
<dbReference type="AlphaFoldDB" id="A0A5W7HQU8"/>
<evidence type="ECO:0000256" key="4">
    <source>
        <dbReference type="ARBA" id="ARBA00022692"/>
    </source>
</evidence>
<reference evidence="9" key="1">
    <citation type="submission" date="2018-07" db="EMBL/GenBank/DDBJ databases">
        <authorList>
            <person name="Ashton P.M."/>
            <person name="Dallman T."/>
            <person name="Nair S."/>
            <person name="De Pinna E."/>
            <person name="Peters T."/>
            <person name="Grant K."/>
        </authorList>
    </citation>
    <scope>NUCLEOTIDE SEQUENCE</scope>
    <source>
        <strain evidence="9">562977</strain>
    </source>
</reference>
<comment type="subcellular location">
    <subcellularLocation>
        <location evidence="1">Cell inner membrane</location>
        <topology evidence="1">Multi-pass membrane protein</topology>
    </subcellularLocation>
</comment>
<evidence type="ECO:0000256" key="6">
    <source>
        <dbReference type="ARBA" id="ARBA00023136"/>
    </source>
</evidence>
<evidence type="ECO:0000256" key="5">
    <source>
        <dbReference type="ARBA" id="ARBA00022989"/>
    </source>
</evidence>
<dbReference type="EMBL" id="AAHMEU010000081">
    <property type="protein sequence ID" value="EBX7606156.1"/>
    <property type="molecule type" value="Genomic_DNA"/>
</dbReference>
<dbReference type="InterPro" id="IPR050382">
    <property type="entry name" value="MFS_Na/Anion_cotransporter"/>
</dbReference>
<evidence type="ECO:0000313" key="9">
    <source>
        <dbReference type="EMBL" id="EBX7606156.1"/>
    </source>
</evidence>
<evidence type="ECO:0000256" key="7">
    <source>
        <dbReference type="SAM" id="Phobius"/>
    </source>
</evidence>
<sequence length="122" mass="13175">NFFENQPVIAIVILSVAFFANAFSNLGWVVWSDVIPRNFLGTMGGFLNICGNLSGIVSPIVIGVILQRTQNFQYAMWYIAGVAGLGLLAYIFLVGKIEVILPGKKNADTVDKNAINPATANK</sequence>
<keyword evidence="3" id="KW-0997">Cell inner membrane</keyword>
<dbReference type="PROSITE" id="PS50850">
    <property type="entry name" value="MFS"/>
    <property type="match status" value="1"/>
</dbReference>
<dbReference type="Gene3D" id="1.20.1250.20">
    <property type="entry name" value="MFS general substrate transporter like domains"/>
    <property type="match status" value="1"/>
</dbReference>
<name>A0A5W7HQU8_SALEN</name>
<feature type="transmembrane region" description="Helical" evidence="7">
    <location>
        <begin position="43"/>
        <end position="66"/>
    </location>
</feature>
<evidence type="ECO:0000259" key="8">
    <source>
        <dbReference type="PROSITE" id="PS50850"/>
    </source>
</evidence>
<dbReference type="SUPFAM" id="SSF103473">
    <property type="entry name" value="MFS general substrate transporter"/>
    <property type="match status" value="1"/>
</dbReference>
<protein>
    <submittedName>
        <fullName evidence="9">MFS transporter</fullName>
    </submittedName>
</protein>
<feature type="transmembrane region" description="Helical" evidence="7">
    <location>
        <begin position="6"/>
        <end position="31"/>
    </location>
</feature>
<gene>
    <name evidence="9" type="ORF">DS631_21725</name>
</gene>
<keyword evidence="4 7" id="KW-0812">Transmembrane</keyword>
<organism evidence="9">
    <name type="scientific">Salmonella enteritidis</name>
    <dbReference type="NCBI Taxonomy" id="149539"/>
    <lineage>
        <taxon>Bacteria</taxon>
        <taxon>Pseudomonadati</taxon>
        <taxon>Pseudomonadota</taxon>
        <taxon>Gammaproteobacteria</taxon>
        <taxon>Enterobacterales</taxon>
        <taxon>Enterobacteriaceae</taxon>
        <taxon>Salmonella</taxon>
    </lineage>
</organism>
<dbReference type="InterPro" id="IPR020846">
    <property type="entry name" value="MFS_dom"/>
</dbReference>
<keyword evidence="2" id="KW-1003">Cell membrane</keyword>
<dbReference type="PANTHER" id="PTHR11662">
    <property type="entry name" value="SOLUTE CARRIER FAMILY 17"/>
    <property type="match status" value="1"/>
</dbReference>
<evidence type="ECO:0000256" key="1">
    <source>
        <dbReference type="ARBA" id="ARBA00004429"/>
    </source>
</evidence>
<comment type="caution">
    <text evidence="9">The sequence shown here is derived from an EMBL/GenBank/DDBJ whole genome shotgun (WGS) entry which is preliminary data.</text>
</comment>
<proteinExistence type="predicted"/>
<feature type="domain" description="Major facilitator superfamily (MFS) profile" evidence="8">
    <location>
        <begin position="1"/>
        <end position="98"/>
    </location>
</feature>
<keyword evidence="5 7" id="KW-1133">Transmembrane helix</keyword>